<dbReference type="InterPro" id="IPR011611">
    <property type="entry name" value="PfkB_dom"/>
</dbReference>
<keyword evidence="2" id="KW-0808">Transferase</keyword>
<dbReference type="EMBL" id="MLBY01000004">
    <property type="protein sequence ID" value="MEE7457828.1"/>
    <property type="molecule type" value="Genomic_DNA"/>
</dbReference>
<evidence type="ECO:0000313" key="5">
    <source>
        <dbReference type="EMBL" id="MEE7457828.1"/>
    </source>
</evidence>
<name>A0ABU7TBM8_9HYPH</name>
<evidence type="ECO:0000259" key="4">
    <source>
        <dbReference type="Pfam" id="PF00294"/>
    </source>
</evidence>
<organism evidence="5 6">
    <name type="scientific">Methylobacterium radiotolerans</name>
    <dbReference type="NCBI Taxonomy" id="31998"/>
    <lineage>
        <taxon>Bacteria</taxon>
        <taxon>Pseudomonadati</taxon>
        <taxon>Pseudomonadota</taxon>
        <taxon>Alphaproteobacteria</taxon>
        <taxon>Hyphomicrobiales</taxon>
        <taxon>Methylobacteriaceae</taxon>
        <taxon>Methylobacterium</taxon>
    </lineage>
</organism>
<keyword evidence="3 5" id="KW-0418">Kinase</keyword>
<comment type="caution">
    <text evidence="5">The sequence shown here is derived from an EMBL/GenBank/DDBJ whole genome shotgun (WGS) entry which is preliminary data.</text>
</comment>
<dbReference type="InterPro" id="IPR052700">
    <property type="entry name" value="Carb_kinase_PfkB-like"/>
</dbReference>
<dbReference type="CDD" id="cd01168">
    <property type="entry name" value="adenosine_kinase"/>
    <property type="match status" value="1"/>
</dbReference>
<evidence type="ECO:0000256" key="1">
    <source>
        <dbReference type="ARBA" id="ARBA00010688"/>
    </source>
</evidence>
<sequence>MSDDTLDLLVLGNAIVDLIAHSDESFLKAQGVTKGAMQLIDEPRAEALFEVMGPATVVSGGSGANTAVGAALLGAKTGFIGKVHEDELGHLFSHDLKATGVRFTVPPTAEGPATARCFILVTPDGERTMNTYLGACQGLSPDDVDEATVRAARVTYLEGYLWDPPAAKDAFRKAVKIAHSAGNAVALTLSDAFCVGRYREEFLELLRNGSIDILFANIGELQSLYQTDDPEAAVAALREERGVKGTHLLGLVTRSAEGALVVRGGEVRSVEAFPAREVVDSTGAGDLFAAGFLAGYTRGIDYVASARLGALAAAEVIEHIGARPQRDLLALAREHRLI</sequence>
<proteinExistence type="inferred from homology"/>
<reference evidence="5 6" key="1">
    <citation type="journal article" date="2012" name="Genet. Mol. Biol.">
        <title>Analysis of 16S rRNA and mxaF genes revealing insights into Methylobacterium niche-specific plant association.</title>
        <authorList>
            <person name="Dourado M.N."/>
            <person name="Andreote F.D."/>
            <person name="Dini-Andreote F."/>
            <person name="Conti R."/>
            <person name="Araujo J.M."/>
            <person name="Araujo W.L."/>
        </authorList>
    </citation>
    <scope>NUCLEOTIDE SEQUENCE [LARGE SCALE GENOMIC DNA]</scope>
    <source>
        <strain evidence="5 6">SR1.6/4</strain>
    </source>
</reference>
<gene>
    <name evidence="5" type="ORF">MRSR164_13905</name>
</gene>
<feature type="domain" description="Carbohydrate kinase PfkB" evidence="4">
    <location>
        <begin position="57"/>
        <end position="323"/>
    </location>
</feature>
<dbReference type="Proteomes" id="UP001349262">
    <property type="component" value="Unassembled WGS sequence"/>
</dbReference>
<evidence type="ECO:0000256" key="3">
    <source>
        <dbReference type="ARBA" id="ARBA00022777"/>
    </source>
</evidence>
<keyword evidence="6" id="KW-1185">Reference proteome</keyword>
<dbReference type="InterPro" id="IPR029056">
    <property type="entry name" value="Ribokinase-like"/>
</dbReference>
<evidence type="ECO:0000256" key="2">
    <source>
        <dbReference type="ARBA" id="ARBA00022679"/>
    </source>
</evidence>
<dbReference type="SUPFAM" id="SSF53613">
    <property type="entry name" value="Ribokinase-like"/>
    <property type="match status" value="1"/>
</dbReference>
<accession>A0ABU7TBM8</accession>
<comment type="similarity">
    <text evidence="1">Belongs to the carbohydrate kinase PfkB family.</text>
</comment>
<dbReference type="PROSITE" id="PS00584">
    <property type="entry name" value="PFKB_KINASES_2"/>
    <property type="match status" value="1"/>
</dbReference>
<dbReference type="InterPro" id="IPR002173">
    <property type="entry name" value="Carboh/pur_kinase_PfkB_CS"/>
</dbReference>
<evidence type="ECO:0000313" key="6">
    <source>
        <dbReference type="Proteomes" id="UP001349262"/>
    </source>
</evidence>
<dbReference type="Gene3D" id="3.40.1190.20">
    <property type="match status" value="1"/>
</dbReference>
<dbReference type="Pfam" id="PF00294">
    <property type="entry name" value="PfkB"/>
    <property type="match status" value="1"/>
</dbReference>
<dbReference type="PANTHER" id="PTHR43320">
    <property type="entry name" value="SUGAR KINASE"/>
    <property type="match status" value="1"/>
</dbReference>
<dbReference type="GO" id="GO:0016301">
    <property type="term" value="F:kinase activity"/>
    <property type="evidence" value="ECO:0007669"/>
    <property type="project" value="UniProtKB-KW"/>
</dbReference>
<dbReference type="PANTHER" id="PTHR43320:SF3">
    <property type="entry name" value="CARBOHYDRATE KINASE PFKB DOMAIN-CONTAINING PROTEIN"/>
    <property type="match status" value="1"/>
</dbReference>
<protein>
    <submittedName>
        <fullName evidence="5">Adenosine kinase</fullName>
    </submittedName>
</protein>